<feature type="chain" id="PRO_5040414057" evidence="1">
    <location>
        <begin position="25"/>
        <end position="143"/>
    </location>
</feature>
<keyword evidence="3" id="KW-1185">Reference proteome</keyword>
<keyword evidence="1" id="KW-0732">Signal</keyword>
<name>A0A9Q4AL20_9HYPH</name>
<comment type="caution">
    <text evidence="2">The sequence shown here is derived from an EMBL/GenBank/DDBJ whole genome shotgun (WGS) entry which is preliminary data.</text>
</comment>
<dbReference type="RefSeq" id="WP_254672747.1">
    <property type="nucleotide sequence ID" value="NZ_JAMWDU010000001.1"/>
</dbReference>
<protein>
    <submittedName>
        <fullName evidence="2">Uncharacterized protein</fullName>
    </submittedName>
</protein>
<reference evidence="2" key="1">
    <citation type="submission" date="2022-06" db="EMBL/GenBank/DDBJ databases">
        <title>Devosia sp. XJ19-45 genome assembly.</title>
        <authorList>
            <person name="Li B."/>
            <person name="Cai M."/>
            <person name="Nie G."/>
            <person name="Li W."/>
        </authorList>
    </citation>
    <scope>NUCLEOTIDE SEQUENCE</scope>
    <source>
        <strain evidence="2">XJ19-45</strain>
    </source>
</reference>
<proteinExistence type="predicted"/>
<feature type="signal peptide" evidence="1">
    <location>
        <begin position="1"/>
        <end position="24"/>
    </location>
</feature>
<accession>A0A9Q4AL20</accession>
<evidence type="ECO:0000313" key="2">
    <source>
        <dbReference type="EMBL" id="MCP8886063.1"/>
    </source>
</evidence>
<dbReference type="AlphaFoldDB" id="A0A9Q4AL20"/>
<dbReference type="EMBL" id="JAMWDU010000001">
    <property type="protein sequence ID" value="MCP8886063.1"/>
    <property type="molecule type" value="Genomic_DNA"/>
</dbReference>
<gene>
    <name evidence="2" type="ORF">NF348_03000</name>
</gene>
<evidence type="ECO:0000256" key="1">
    <source>
        <dbReference type="SAM" id="SignalP"/>
    </source>
</evidence>
<dbReference type="Proteomes" id="UP001060275">
    <property type="component" value="Unassembled WGS sequence"/>
</dbReference>
<sequence length="143" mass="14827">MRSIMGKGAAAALVLLALIAPVAALDTVSCKDAKGEIAFTYVTGPALVQPVLSVEMQLTDDFGLSTDAGHPDHDGEYVSAGFIGDDVEGGTVSWKDEDGREHQAMSFRIGRVYEAQRAQVGGVVAVAGGGLWTVSCRSSDLGL</sequence>
<evidence type="ECO:0000313" key="3">
    <source>
        <dbReference type="Proteomes" id="UP001060275"/>
    </source>
</evidence>
<organism evidence="2 3">
    <name type="scientific">Devosia ureilytica</name>
    <dbReference type="NCBI Taxonomy" id="2952754"/>
    <lineage>
        <taxon>Bacteria</taxon>
        <taxon>Pseudomonadati</taxon>
        <taxon>Pseudomonadota</taxon>
        <taxon>Alphaproteobacteria</taxon>
        <taxon>Hyphomicrobiales</taxon>
        <taxon>Devosiaceae</taxon>
        <taxon>Devosia</taxon>
    </lineage>
</organism>